<keyword evidence="7 9" id="KW-0539">Nucleus</keyword>
<comment type="subcellular location">
    <subcellularLocation>
        <location evidence="9">Cytoplasm</location>
    </subcellularLocation>
    <subcellularLocation>
        <location evidence="9">Nucleus</location>
    </subcellularLocation>
</comment>
<dbReference type="PRINTS" id="PR00141">
    <property type="entry name" value="PROTEASOME"/>
</dbReference>
<evidence type="ECO:0000313" key="11">
    <source>
        <dbReference type="EMBL" id="CAH2314497.1"/>
    </source>
</evidence>
<evidence type="ECO:0000256" key="9">
    <source>
        <dbReference type="RuleBase" id="RU004203"/>
    </source>
</evidence>
<dbReference type="Pfam" id="PF00227">
    <property type="entry name" value="Proteasome"/>
    <property type="match status" value="1"/>
</dbReference>
<keyword evidence="3" id="KW-0645">Protease</keyword>
<keyword evidence="5" id="KW-0378">Hydrolase</keyword>
<feature type="domain" description="Proteasome beta subunit C-terminal" evidence="10">
    <location>
        <begin position="246"/>
        <end position="278"/>
    </location>
</feature>
<organism evidence="11 12">
    <name type="scientific">Pelobates cultripes</name>
    <name type="common">Western spadefoot toad</name>
    <dbReference type="NCBI Taxonomy" id="61616"/>
    <lineage>
        <taxon>Eukaryota</taxon>
        <taxon>Metazoa</taxon>
        <taxon>Chordata</taxon>
        <taxon>Craniata</taxon>
        <taxon>Vertebrata</taxon>
        <taxon>Euteleostomi</taxon>
        <taxon>Amphibia</taxon>
        <taxon>Batrachia</taxon>
        <taxon>Anura</taxon>
        <taxon>Pelobatoidea</taxon>
        <taxon>Pelobatidae</taxon>
        <taxon>Pelobates</taxon>
    </lineage>
</organism>
<evidence type="ECO:0000256" key="8">
    <source>
        <dbReference type="PIRSR" id="PIRSR600243-1"/>
    </source>
</evidence>
<dbReference type="InterPro" id="IPR024689">
    <property type="entry name" value="Proteasome_bsu_C"/>
</dbReference>
<dbReference type="AlphaFoldDB" id="A0AAD1WI71"/>
<dbReference type="Proteomes" id="UP001295444">
    <property type="component" value="Chromosome 09"/>
</dbReference>
<protein>
    <recommendedName>
        <fullName evidence="9">Proteasome subunit beta</fullName>
    </recommendedName>
</protein>
<comment type="subunit">
    <text evidence="9">Component of the proteasome complex.</text>
</comment>
<dbReference type="PANTHER" id="PTHR32194:SF9">
    <property type="entry name" value="PROTEASOME SUBUNIT BETA"/>
    <property type="match status" value="1"/>
</dbReference>
<keyword evidence="2 9" id="KW-0963">Cytoplasm</keyword>
<dbReference type="CDD" id="cd03763">
    <property type="entry name" value="proteasome_beta_type_7"/>
    <property type="match status" value="1"/>
</dbReference>
<comment type="function">
    <text evidence="9">Component of the proteasome, a multicatalytic proteinase complex which is characterized by its ability to cleave peptides with Arg, Phe, Tyr, Leu, and Glu adjacent to the leaving group at neutral or slightly basic pH. The proteasome has an ATP-dependent proteolytic activity.</text>
</comment>
<dbReference type="InterPro" id="IPR016050">
    <property type="entry name" value="Proteasome_bsu_CS"/>
</dbReference>
<sequence length="284" mass="30736">MTVPLSSELLPALSVSQPLEGGFIFENCLRNSSLEKQGSALSLQPPIPRKTGTTIAGLIYKDGVILGADRRATDDMVVADKNCDKIHFITDKIYCCGAGVAADAEYVTRLLSSKLHLHAMSTNREPRVCTANRLLKQMLYRYHGHIGASVIIGGVDFRGPHLYSVHPHGSTDTTPHTALGSGAAQATALFEDRYKPNMELEEAMKLVTDSVTAGIFGDLGSGSGVDLCIITREGARSLRGYTNAETKGKRLASYRYPRGATAVMGETVRHLELVEETVQIMDIE</sequence>
<dbReference type="GO" id="GO:0004298">
    <property type="term" value="F:threonine-type endopeptidase activity"/>
    <property type="evidence" value="ECO:0007669"/>
    <property type="project" value="UniProtKB-KW"/>
</dbReference>
<dbReference type="PANTHER" id="PTHR32194">
    <property type="entry name" value="METALLOPROTEASE TLDD"/>
    <property type="match status" value="1"/>
</dbReference>
<keyword evidence="6 9" id="KW-0647">Proteasome</keyword>
<dbReference type="Pfam" id="PF12465">
    <property type="entry name" value="Pr_beta_C"/>
    <property type="match status" value="1"/>
</dbReference>
<dbReference type="SUPFAM" id="SSF56235">
    <property type="entry name" value="N-terminal nucleophile aminohydrolases (Ntn hydrolases)"/>
    <property type="match status" value="1"/>
</dbReference>
<dbReference type="GO" id="GO:0005737">
    <property type="term" value="C:cytoplasm"/>
    <property type="evidence" value="ECO:0007669"/>
    <property type="project" value="UniProtKB-SubCell"/>
</dbReference>
<evidence type="ECO:0000259" key="10">
    <source>
        <dbReference type="Pfam" id="PF12465"/>
    </source>
</evidence>
<dbReference type="Gene3D" id="3.60.20.10">
    <property type="entry name" value="Glutamine Phosphoribosylpyrophosphate, subunit 1, domain 1"/>
    <property type="match status" value="1"/>
</dbReference>
<keyword evidence="4" id="KW-0888">Threonine protease</keyword>
<evidence type="ECO:0000256" key="4">
    <source>
        <dbReference type="ARBA" id="ARBA00022698"/>
    </source>
</evidence>
<evidence type="ECO:0000256" key="7">
    <source>
        <dbReference type="ARBA" id="ARBA00023242"/>
    </source>
</evidence>
<evidence type="ECO:0000256" key="2">
    <source>
        <dbReference type="ARBA" id="ARBA00022490"/>
    </source>
</evidence>
<accession>A0AAD1WI71</accession>
<evidence type="ECO:0000256" key="1">
    <source>
        <dbReference type="ARBA" id="ARBA00001198"/>
    </source>
</evidence>
<dbReference type="GO" id="GO:0051603">
    <property type="term" value="P:proteolysis involved in protein catabolic process"/>
    <property type="evidence" value="ECO:0007669"/>
    <property type="project" value="InterPro"/>
</dbReference>
<dbReference type="InterPro" id="IPR029055">
    <property type="entry name" value="Ntn_hydrolases_N"/>
</dbReference>
<feature type="active site" description="Nucleophile" evidence="8">
    <location>
        <position position="53"/>
    </location>
</feature>
<dbReference type="InterPro" id="IPR000243">
    <property type="entry name" value="Pept_T1A_subB"/>
</dbReference>
<dbReference type="PROSITE" id="PS00854">
    <property type="entry name" value="PROTEASOME_BETA_1"/>
    <property type="match status" value="1"/>
</dbReference>
<gene>
    <name evidence="11" type="ORF">PECUL_23A017029</name>
</gene>
<comment type="similarity">
    <text evidence="9">Belongs to the peptidase T1B family.</text>
</comment>
<dbReference type="GO" id="GO:0005634">
    <property type="term" value="C:nucleus"/>
    <property type="evidence" value="ECO:0007669"/>
    <property type="project" value="UniProtKB-SubCell"/>
</dbReference>
<evidence type="ECO:0000313" key="12">
    <source>
        <dbReference type="Proteomes" id="UP001295444"/>
    </source>
</evidence>
<dbReference type="FunFam" id="3.60.20.10:FF:000005">
    <property type="entry name" value="Proteasome subunit beta type-2"/>
    <property type="match status" value="1"/>
</dbReference>
<evidence type="ECO:0000256" key="5">
    <source>
        <dbReference type="ARBA" id="ARBA00022801"/>
    </source>
</evidence>
<dbReference type="InterPro" id="IPR023333">
    <property type="entry name" value="Proteasome_suB-type"/>
</dbReference>
<dbReference type="GO" id="GO:0005839">
    <property type="term" value="C:proteasome core complex"/>
    <property type="evidence" value="ECO:0007669"/>
    <property type="project" value="InterPro"/>
</dbReference>
<keyword evidence="12" id="KW-1185">Reference proteome</keyword>
<reference evidence="11" key="1">
    <citation type="submission" date="2022-03" db="EMBL/GenBank/DDBJ databases">
        <authorList>
            <person name="Alioto T."/>
            <person name="Alioto T."/>
            <person name="Gomez Garrido J."/>
        </authorList>
    </citation>
    <scope>NUCLEOTIDE SEQUENCE</scope>
</reference>
<name>A0AAD1WI71_PELCU</name>
<dbReference type="EMBL" id="OW240920">
    <property type="protein sequence ID" value="CAH2314497.1"/>
    <property type="molecule type" value="Genomic_DNA"/>
</dbReference>
<evidence type="ECO:0000256" key="3">
    <source>
        <dbReference type="ARBA" id="ARBA00022670"/>
    </source>
</evidence>
<comment type="catalytic activity">
    <reaction evidence="1">
        <text>Cleavage of peptide bonds with very broad specificity.</text>
        <dbReference type="EC" id="3.4.25.1"/>
    </reaction>
</comment>
<dbReference type="InterPro" id="IPR001353">
    <property type="entry name" value="Proteasome_sua/b"/>
</dbReference>
<proteinExistence type="inferred from homology"/>
<evidence type="ECO:0000256" key="6">
    <source>
        <dbReference type="ARBA" id="ARBA00022942"/>
    </source>
</evidence>
<dbReference type="PROSITE" id="PS51476">
    <property type="entry name" value="PROTEASOME_BETA_2"/>
    <property type="match status" value="1"/>
</dbReference>